<dbReference type="HOGENOM" id="CLU_428818_0_0_0"/>
<feature type="transmembrane region" description="Helical" evidence="2">
    <location>
        <begin position="116"/>
        <end position="142"/>
    </location>
</feature>
<dbReference type="STRING" id="234267.Acid_5553"/>
<dbReference type="Pfam" id="PF12543">
    <property type="entry name" value="DUF3738"/>
    <property type="match status" value="1"/>
</dbReference>
<dbReference type="Gene3D" id="3.30.2010.10">
    <property type="entry name" value="Metalloproteases ('zincins'), catalytic domain"/>
    <property type="match status" value="1"/>
</dbReference>
<evidence type="ECO:0000313" key="4">
    <source>
        <dbReference type="EMBL" id="ABJ86500.1"/>
    </source>
</evidence>
<evidence type="ECO:0000256" key="2">
    <source>
        <dbReference type="SAM" id="Phobius"/>
    </source>
</evidence>
<dbReference type="eggNOG" id="COG4219">
    <property type="taxonomic scope" value="Bacteria"/>
</dbReference>
<proteinExistence type="predicted"/>
<reference evidence="4" key="1">
    <citation type="submission" date="2006-10" db="EMBL/GenBank/DDBJ databases">
        <title>Complete sequence of Solibacter usitatus Ellin6076.</title>
        <authorList>
            <consortium name="US DOE Joint Genome Institute"/>
            <person name="Copeland A."/>
            <person name="Lucas S."/>
            <person name="Lapidus A."/>
            <person name="Barry K."/>
            <person name="Detter J.C."/>
            <person name="Glavina del Rio T."/>
            <person name="Hammon N."/>
            <person name="Israni S."/>
            <person name="Dalin E."/>
            <person name="Tice H."/>
            <person name="Pitluck S."/>
            <person name="Thompson L.S."/>
            <person name="Brettin T."/>
            <person name="Bruce D."/>
            <person name="Han C."/>
            <person name="Tapia R."/>
            <person name="Gilna P."/>
            <person name="Schmutz J."/>
            <person name="Larimer F."/>
            <person name="Land M."/>
            <person name="Hauser L."/>
            <person name="Kyrpides N."/>
            <person name="Mikhailova N."/>
            <person name="Janssen P.H."/>
            <person name="Kuske C.R."/>
            <person name="Richardson P."/>
        </authorList>
    </citation>
    <scope>NUCLEOTIDE SEQUENCE</scope>
    <source>
        <strain evidence="4">Ellin6076</strain>
    </source>
</reference>
<keyword evidence="2" id="KW-1133">Transmembrane helix</keyword>
<dbReference type="PANTHER" id="PTHR34978">
    <property type="entry name" value="POSSIBLE SENSOR-TRANSDUCER PROTEIN BLAR"/>
    <property type="match status" value="1"/>
</dbReference>
<keyword evidence="2" id="KW-0472">Membrane</keyword>
<evidence type="ECO:0000259" key="3">
    <source>
        <dbReference type="Pfam" id="PF05569"/>
    </source>
</evidence>
<feature type="transmembrane region" description="Helical" evidence="2">
    <location>
        <begin position="16"/>
        <end position="37"/>
    </location>
</feature>
<dbReference type="NCBIfam" id="TIGR03435">
    <property type="entry name" value="Soli_TIGR03435"/>
    <property type="match status" value="1"/>
</dbReference>
<keyword evidence="2" id="KW-0812">Transmembrane</keyword>
<evidence type="ECO:0000256" key="1">
    <source>
        <dbReference type="SAM" id="MobiDB-lite"/>
    </source>
</evidence>
<protein>
    <submittedName>
        <fullName evidence="4">Peptidase M56, BlaR1</fullName>
    </submittedName>
</protein>
<dbReference type="OrthoDB" id="101623at2"/>
<organism evidence="4">
    <name type="scientific">Solibacter usitatus (strain Ellin6076)</name>
    <dbReference type="NCBI Taxonomy" id="234267"/>
    <lineage>
        <taxon>Bacteria</taxon>
        <taxon>Pseudomonadati</taxon>
        <taxon>Acidobacteriota</taxon>
        <taxon>Terriglobia</taxon>
        <taxon>Bryobacterales</taxon>
        <taxon>Solibacteraceae</taxon>
        <taxon>Candidatus Solibacter</taxon>
    </lineage>
</organism>
<feature type="transmembrane region" description="Helical" evidence="2">
    <location>
        <begin position="49"/>
        <end position="72"/>
    </location>
</feature>
<dbReference type="Pfam" id="PF05569">
    <property type="entry name" value="Peptidase_M56"/>
    <property type="match status" value="1"/>
</dbReference>
<dbReference type="AlphaFoldDB" id="Q01V15"/>
<sequence>MNAIRMLSSEPWVESLGWTLVHFLWQGLLIAAVYAGIRRGMAQRWSPNARYVLACAALAVMWAAPIATWIALRPAGTVPDAVYRVSSVPPAAAAATTITLPAPVRTAVPVERAAQFIPWVVMAWLAGAGLFWVRLMGGWFTATRMRSSMVRPAPPEWQKALGRLGARVGVERPVRLLVSGLVQVPTVVGWLRPVVLVPAGALAGLPADQLEAVLVHELAHIRRHDYLVNLLQSVAEALLFYHPAVWWVSAHIRCERELCCDDAAVEVTGDAFTYASALVEWEQCRPTRVNAMVAVNGGSLTARIGRLLGQPRPPVRSGPGVLAGAIVLLAATYGMFGQTAERPAFQAASIKPNTAANPRGRMVRPQPGGRLTSENAPLLMLIQNAYSLQAFQVAGGPEWINTTGYDIEAKPEGTVDRPPMWLMLQTLLADRFKLALHRETRELPLYALTTGKNGFKPPAPKEGVCISLPPDAPPGPALPPPGSLAQCGKVRINLSPAGLKMEGGKVQMAELVRMLAAAMGRPVLDRTGFTGEFDVNLSFTPDQSTMGLPGAGGPRDMGGPQLATDPDRPTIFAALQEQLGLKLVTAKGPVEVLVIDHVERPSEN</sequence>
<dbReference type="KEGG" id="sus:Acid_5553"/>
<dbReference type="InParanoid" id="Q01V15"/>
<gene>
    <name evidence="4" type="ordered locus">Acid_5553</name>
</gene>
<feature type="domain" description="Peptidase M56" evidence="3">
    <location>
        <begin position="35"/>
        <end position="295"/>
    </location>
</feature>
<feature type="region of interest" description="Disordered" evidence="1">
    <location>
        <begin position="540"/>
        <end position="561"/>
    </location>
</feature>
<dbReference type="InterPro" id="IPR017801">
    <property type="entry name" value="DUF3738"/>
</dbReference>
<dbReference type="EMBL" id="CP000473">
    <property type="protein sequence ID" value="ABJ86500.1"/>
    <property type="molecule type" value="Genomic_DNA"/>
</dbReference>
<dbReference type="InterPro" id="IPR052173">
    <property type="entry name" value="Beta-lactam_resp_regulator"/>
</dbReference>
<dbReference type="InterPro" id="IPR008756">
    <property type="entry name" value="Peptidase_M56"/>
</dbReference>
<dbReference type="PANTHER" id="PTHR34978:SF3">
    <property type="entry name" value="SLR0241 PROTEIN"/>
    <property type="match status" value="1"/>
</dbReference>
<dbReference type="CDD" id="cd07341">
    <property type="entry name" value="M56_BlaR1_MecR1_like"/>
    <property type="match status" value="1"/>
</dbReference>
<name>Q01V15_SOLUE</name>
<accession>Q01V15</accession>